<dbReference type="Proteomes" id="UP000852880">
    <property type="component" value="Unassembled WGS sequence"/>
</dbReference>
<dbReference type="RefSeq" id="WP_069721414.1">
    <property type="nucleotide sequence ID" value="NZ_MJEL01000014.1"/>
</dbReference>
<keyword evidence="1" id="KW-0813">Transport</keyword>
<name>A0A3F3IJW3_SALER</name>
<reference evidence="1" key="1">
    <citation type="submission" date="2016-09" db="EMBL/GenBank/DDBJ databases">
        <title>Whole Genome Sequencing of Salmonella enterica subsp. enterica serovar Nottingham.</title>
        <authorList>
            <person name="Zheng J."/>
            <person name="Wang H."/>
        </authorList>
    </citation>
    <scope>NUCLEOTIDE SEQUENCE [LARGE SCALE GENOMIC DNA]</scope>
    <source>
        <strain evidence="1">CFSAN055411</strain>
    </source>
</reference>
<evidence type="ECO:0000313" key="1">
    <source>
        <dbReference type="EMBL" id="OEH97262.1"/>
    </source>
</evidence>
<dbReference type="EMBL" id="MJEL01000014">
    <property type="protein sequence ID" value="OEH97262.1"/>
    <property type="molecule type" value="Genomic_DNA"/>
</dbReference>
<gene>
    <name evidence="1" type="ORF">BH006_20790</name>
</gene>
<organism evidence="1">
    <name type="scientific">Salmonella enterica</name>
    <name type="common">Salmonella choleraesuis</name>
    <dbReference type="NCBI Taxonomy" id="28901"/>
    <lineage>
        <taxon>Bacteria</taxon>
        <taxon>Pseudomonadati</taxon>
        <taxon>Pseudomonadota</taxon>
        <taxon>Gammaproteobacteria</taxon>
        <taxon>Enterobacterales</taxon>
        <taxon>Enterobacteriaceae</taxon>
        <taxon>Salmonella</taxon>
    </lineage>
</organism>
<dbReference type="AlphaFoldDB" id="A0A3F3IJW3"/>
<sequence length="114" mass="12803">MNSFKEIMAQDISAVFMNEKEFADIYNIDGKDIFAVLDTDLVHERNKRSYAEFAEGVNQGQITLFASRNDFAHVPVKDQLMVINGRSYVVNEAADNSGVLEITLTINTNRGMPI</sequence>
<comment type="caution">
    <text evidence="1">The sequence shown here is derived from an EMBL/GenBank/DDBJ whole genome shotgun (WGS) entry which is preliminary data.</text>
</comment>
<keyword evidence="1" id="KW-0762">Sugar transport</keyword>
<accession>A0A3F3IJW3</accession>
<protein>
    <submittedName>
        <fullName evidence="1">Sugar transporter</fullName>
    </submittedName>
</protein>
<proteinExistence type="predicted"/>